<evidence type="ECO:0000313" key="1">
    <source>
        <dbReference type="EMBL" id="CAK5070778.1"/>
    </source>
</evidence>
<dbReference type="EMBL" id="CAVMJV010000021">
    <property type="protein sequence ID" value="CAK5070778.1"/>
    <property type="molecule type" value="Genomic_DNA"/>
</dbReference>
<dbReference type="Proteomes" id="UP001497535">
    <property type="component" value="Unassembled WGS sequence"/>
</dbReference>
<protein>
    <submittedName>
        <fullName evidence="1">Uncharacterized protein</fullName>
    </submittedName>
</protein>
<proteinExistence type="predicted"/>
<keyword evidence="2" id="KW-1185">Reference proteome</keyword>
<comment type="caution">
    <text evidence="1">The sequence shown here is derived from an EMBL/GenBank/DDBJ whole genome shotgun (WGS) entry which is preliminary data.</text>
</comment>
<accession>A0ACB0Z011</accession>
<sequence length="109" mass="12159">MPLSSEPTLLCEYVIYGVSGTKDQLSILTDLSLPISSPSTSTPSTQQHIFPHGEGITRCLCCKTTPTTSTNASNLTNFEKQHWRLIEEVLNDAEFHQLLLVGKKNFLFF</sequence>
<gene>
    <name evidence="1" type="ORF">MENTE1834_LOCUS18737</name>
</gene>
<organism evidence="1 2">
    <name type="scientific">Meloidogyne enterolobii</name>
    <name type="common">Root-knot nematode worm</name>
    <name type="synonym">Meloidogyne mayaguensis</name>
    <dbReference type="NCBI Taxonomy" id="390850"/>
    <lineage>
        <taxon>Eukaryota</taxon>
        <taxon>Metazoa</taxon>
        <taxon>Ecdysozoa</taxon>
        <taxon>Nematoda</taxon>
        <taxon>Chromadorea</taxon>
        <taxon>Rhabditida</taxon>
        <taxon>Tylenchina</taxon>
        <taxon>Tylenchomorpha</taxon>
        <taxon>Tylenchoidea</taxon>
        <taxon>Meloidogynidae</taxon>
        <taxon>Meloidogyninae</taxon>
        <taxon>Meloidogyne</taxon>
    </lineage>
</organism>
<reference evidence="1" key="1">
    <citation type="submission" date="2023-11" db="EMBL/GenBank/DDBJ databases">
        <authorList>
            <person name="Poullet M."/>
        </authorList>
    </citation>
    <scope>NUCLEOTIDE SEQUENCE</scope>
    <source>
        <strain evidence="1">E1834</strain>
    </source>
</reference>
<name>A0ACB0Z011_MELEN</name>
<evidence type="ECO:0000313" key="2">
    <source>
        <dbReference type="Proteomes" id="UP001497535"/>
    </source>
</evidence>